<evidence type="ECO:0000259" key="8">
    <source>
        <dbReference type="Pfam" id="PF06958"/>
    </source>
</evidence>
<evidence type="ECO:0000313" key="10">
    <source>
        <dbReference type="Proteomes" id="UP000216113"/>
    </source>
</evidence>
<dbReference type="Gene3D" id="3.90.540.10">
    <property type="entry name" value="Colicin/pyocin, DNase domain"/>
    <property type="match status" value="1"/>
</dbReference>
<dbReference type="InterPro" id="IPR036302">
    <property type="entry name" value="Pyosin/cloacin_T_dom_sf"/>
</dbReference>
<dbReference type="GO" id="GO:0019835">
    <property type="term" value="P:cytolysis"/>
    <property type="evidence" value="ECO:0007669"/>
    <property type="project" value="InterPro"/>
</dbReference>
<name>A0A266LY62_PSEFR</name>
<dbReference type="InterPro" id="IPR003060">
    <property type="entry name" value="Pyocin_killer"/>
</dbReference>
<dbReference type="GO" id="GO:0005102">
    <property type="term" value="F:signaling receptor binding"/>
    <property type="evidence" value="ECO:0007669"/>
    <property type="project" value="InterPro"/>
</dbReference>
<dbReference type="Proteomes" id="UP000216113">
    <property type="component" value="Unassembled WGS sequence"/>
</dbReference>
<evidence type="ECO:0000313" key="9">
    <source>
        <dbReference type="EMBL" id="OZY43001.1"/>
    </source>
</evidence>
<dbReference type="PRINTS" id="PR01300">
    <property type="entry name" value="PYOCINKILLER"/>
</dbReference>
<evidence type="ECO:0000256" key="6">
    <source>
        <dbReference type="ARBA" id="ARBA00023022"/>
    </source>
</evidence>
<protein>
    <recommendedName>
        <fullName evidence="8">Pyosin/cloacin translocation domain-containing protein</fullName>
    </recommendedName>
</protein>
<organism evidence="9 10">
    <name type="scientific">Pseudomonas fragi</name>
    <dbReference type="NCBI Taxonomy" id="296"/>
    <lineage>
        <taxon>Bacteria</taxon>
        <taxon>Pseudomonadati</taxon>
        <taxon>Pseudomonadota</taxon>
        <taxon>Gammaproteobacteria</taxon>
        <taxon>Pseudomonadales</taxon>
        <taxon>Pseudomonadaceae</taxon>
        <taxon>Pseudomonas</taxon>
    </lineage>
</organism>
<keyword evidence="6" id="KW-0044">Antibiotic</keyword>
<dbReference type="GO" id="GO:0031640">
    <property type="term" value="P:killing of cells of another organism"/>
    <property type="evidence" value="ECO:0007669"/>
    <property type="project" value="UniProtKB-KW"/>
</dbReference>
<evidence type="ECO:0000256" key="5">
    <source>
        <dbReference type="ARBA" id="ARBA00022801"/>
    </source>
</evidence>
<dbReference type="GO" id="GO:0042742">
    <property type="term" value="P:defense response to bacterium"/>
    <property type="evidence" value="ECO:0007669"/>
    <property type="project" value="UniProtKB-KW"/>
</dbReference>
<evidence type="ECO:0000256" key="7">
    <source>
        <dbReference type="ARBA" id="ARBA00023048"/>
    </source>
</evidence>
<reference evidence="9 10" key="1">
    <citation type="submission" date="2017-08" db="EMBL/GenBank/DDBJ databases">
        <title>Genomic and metabolic characterisation of spoilage-associated Pseudomonas species.</title>
        <authorList>
            <person name="Stanborough T."/>
            <person name="Fegan N."/>
            <person name="Powell S.M."/>
            <person name="Singh T."/>
            <person name="Tamplin M.L."/>
            <person name="Chandry P.S."/>
        </authorList>
    </citation>
    <scope>NUCLEOTIDE SEQUENCE [LARGE SCALE GENOMIC DNA]</scope>
    <source>
        <strain evidence="9 10">F1820</strain>
    </source>
</reference>
<dbReference type="RefSeq" id="WP_095028274.1">
    <property type="nucleotide sequence ID" value="NZ_NQKL01000003.1"/>
</dbReference>
<dbReference type="GO" id="GO:0016787">
    <property type="term" value="F:hydrolase activity"/>
    <property type="evidence" value="ECO:0007669"/>
    <property type="project" value="UniProtKB-KW"/>
</dbReference>
<comment type="similarity">
    <text evidence="1">Belongs to the colicin/pyosin nuclease family.</text>
</comment>
<gene>
    <name evidence="9" type="ORF">CJF43_05275</name>
</gene>
<dbReference type="GO" id="GO:0004519">
    <property type="term" value="F:endonuclease activity"/>
    <property type="evidence" value="ECO:0007669"/>
    <property type="project" value="UniProtKB-KW"/>
</dbReference>
<dbReference type="CDD" id="cd00085">
    <property type="entry name" value="HNHc"/>
    <property type="match status" value="1"/>
</dbReference>
<feature type="domain" description="Pyosin/cloacin translocation" evidence="8">
    <location>
        <begin position="337"/>
        <end position="468"/>
    </location>
</feature>
<dbReference type="InterPro" id="IPR044925">
    <property type="entry name" value="His-Me_finger_sf"/>
</dbReference>
<dbReference type="Pfam" id="PF06958">
    <property type="entry name" value="Pyocin_S"/>
    <property type="match status" value="1"/>
</dbReference>
<accession>A0A266LY62</accession>
<keyword evidence="3" id="KW-0540">Nuclease</keyword>
<dbReference type="SUPFAM" id="SSF69369">
    <property type="entry name" value="Cloacin translocation domain"/>
    <property type="match status" value="1"/>
</dbReference>
<keyword evidence="4" id="KW-0255">Endonuclease</keyword>
<proteinExistence type="inferred from homology"/>
<evidence type="ECO:0000256" key="2">
    <source>
        <dbReference type="ARBA" id="ARBA00022529"/>
    </source>
</evidence>
<keyword evidence="7" id="KW-0078">Bacteriocin</keyword>
<dbReference type="Pfam" id="PF21431">
    <property type="entry name" value="Col-Pyo_DNase"/>
    <property type="match status" value="1"/>
</dbReference>
<keyword evidence="5" id="KW-0378">Hydrolase</keyword>
<dbReference type="SUPFAM" id="SSF54060">
    <property type="entry name" value="His-Me finger endonucleases"/>
    <property type="match status" value="1"/>
</dbReference>
<keyword evidence="2" id="KW-0929">Antimicrobial</keyword>
<dbReference type="EMBL" id="NQKL01000003">
    <property type="protein sequence ID" value="OZY43001.1"/>
    <property type="molecule type" value="Genomic_DNA"/>
</dbReference>
<evidence type="ECO:0000256" key="4">
    <source>
        <dbReference type="ARBA" id="ARBA00022759"/>
    </source>
</evidence>
<dbReference type="InterPro" id="IPR016128">
    <property type="entry name" value="Pyosin/cloacin_T_dom"/>
</dbReference>
<dbReference type="InterPro" id="IPR037146">
    <property type="entry name" value="Colicin/pyocin_DNase_dom_sf"/>
</dbReference>
<comment type="caution">
    <text evidence="9">The sequence shown here is derived from an EMBL/GenBank/DDBJ whole genome shotgun (WGS) entry which is preliminary data.</text>
</comment>
<dbReference type="InterPro" id="IPR003615">
    <property type="entry name" value="HNH_nuc"/>
</dbReference>
<sequence length="604" mass="64757">MPVELGTTNIIGSSSQGGFNFTIRQDDNPQLKFFPPATRIDILTQENITNFTHKHQKQIDEQHFINVRNIDGDIDKSVKDEGGSNEVMNATTPKDIVTKEHVIHVKLYYNSKAEQQKKIEQATSLKVEVNIKPFYGVTDLFPHYEYKNTDVRKQRLIDWALGYEAVRLAQVHEETARRLKGKVDTLAAIEAEQARLAAQAESKRSANEAAAKAAADTTAADAAAKACEEARLAAEAIRTANTFRAPGPASAAGPLFITSAGKVAVVEAAALTLQAAIRAAITALGGVVAGAGAGLVVGVSALFYSSKLANGELPVRYVFSTPVSDLDTNLGPDLNAVAAAGTIDLPYRIGSKTAADDQSEVFLVKTDGETVPSKVRVVVATYDAAHKVYTATTADVPPKTLTWTPIVNPGNSSATSPAAQLDPPIYTGATVTPVEGRTDAFPAVIETSFDDFITIFPFDSGLPPIYTMFRDRREDPGVATGVGQPVSGTWLGAAAQGEGAPIPSQIADQLNGKLFKNFKAFREAFWKAVANDPELVKQFSRFNVAGMRDGLSPFPPQTEQVGGREKYEIHHVTGVGQDGAVYDVDNMRITTPKLHINIHSNKGA</sequence>
<dbReference type="AlphaFoldDB" id="A0A266LY62"/>
<evidence type="ECO:0000256" key="1">
    <source>
        <dbReference type="ARBA" id="ARBA00006811"/>
    </source>
</evidence>
<evidence type="ECO:0000256" key="3">
    <source>
        <dbReference type="ARBA" id="ARBA00022722"/>
    </source>
</evidence>